<proteinExistence type="predicted"/>
<dbReference type="InParanoid" id="F1A647"/>
<accession>F1A647</accession>
<dbReference type="EMBL" id="GL871675">
    <property type="protein sequence ID" value="EGC28336.1"/>
    <property type="molecule type" value="Genomic_DNA"/>
</dbReference>
<sequence length="143" mass="16851">MGKEISIQSNQLIQYHKMESMKEHIQNLNLKLKFLLTNRNIDEISISTIKQSILRIKENIKFCQDINLSKKKKKATEISKQPNQLIEYHKMESMKEHIQNLKLKLLFLLTNGNIDETSISTITQSIMYMEEKIKICQEINLSK</sequence>
<dbReference type="Proteomes" id="UP000001064">
    <property type="component" value="Unassembled WGS sequence"/>
</dbReference>
<dbReference type="RefSeq" id="XP_003295141.1">
    <property type="nucleotide sequence ID" value="XM_003295093.1"/>
</dbReference>
<dbReference type="VEuPathDB" id="AmoebaDB:DICPUDRAFT_85566"/>
<name>F1A647_DICPU</name>
<evidence type="ECO:0000313" key="2">
    <source>
        <dbReference type="Proteomes" id="UP000001064"/>
    </source>
</evidence>
<reference evidence="2" key="1">
    <citation type="journal article" date="2011" name="Genome Biol.">
        <title>Comparative genomics of the social amoebae Dictyostelium discoideum and Dictyostelium purpureum.</title>
        <authorList>
            <consortium name="US DOE Joint Genome Institute (JGI-PGF)"/>
            <person name="Sucgang R."/>
            <person name="Kuo A."/>
            <person name="Tian X."/>
            <person name="Salerno W."/>
            <person name="Parikh A."/>
            <person name="Feasley C.L."/>
            <person name="Dalin E."/>
            <person name="Tu H."/>
            <person name="Huang E."/>
            <person name="Barry K."/>
            <person name="Lindquist E."/>
            <person name="Shapiro H."/>
            <person name="Bruce D."/>
            <person name="Schmutz J."/>
            <person name="Salamov A."/>
            <person name="Fey P."/>
            <person name="Gaudet P."/>
            <person name="Anjard C."/>
            <person name="Babu M.M."/>
            <person name="Basu S."/>
            <person name="Bushmanova Y."/>
            <person name="van der Wel H."/>
            <person name="Katoh-Kurasawa M."/>
            <person name="Dinh C."/>
            <person name="Coutinho P.M."/>
            <person name="Saito T."/>
            <person name="Elias M."/>
            <person name="Schaap P."/>
            <person name="Kay R.R."/>
            <person name="Henrissat B."/>
            <person name="Eichinger L."/>
            <person name="Rivero F."/>
            <person name="Putnam N.H."/>
            <person name="West C.M."/>
            <person name="Loomis W.F."/>
            <person name="Chisholm R.L."/>
            <person name="Shaulsky G."/>
            <person name="Strassmann J.E."/>
            <person name="Queller D.C."/>
            <person name="Kuspa A."/>
            <person name="Grigoriev I.V."/>
        </authorList>
    </citation>
    <scope>NUCLEOTIDE SEQUENCE [LARGE SCALE GENOMIC DNA]</scope>
    <source>
        <strain evidence="2">QSDP1</strain>
    </source>
</reference>
<dbReference type="KEGG" id="dpp:DICPUDRAFT_85566"/>
<protein>
    <submittedName>
        <fullName evidence="1">Uncharacterized protein</fullName>
    </submittedName>
</protein>
<gene>
    <name evidence="1" type="ORF">DICPUDRAFT_85566</name>
</gene>
<organism evidence="1 2">
    <name type="scientific">Dictyostelium purpureum</name>
    <name type="common">Slime mold</name>
    <dbReference type="NCBI Taxonomy" id="5786"/>
    <lineage>
        <taxon>Eukaryota</taxon>
        <taxon>Amoebozoa</taxon>
        <taxon>Evosea</taxon>
        <taxon>Eumycetozoa</taxon>
        <taxon>Dictyostelia</taxon>
        <taxon>Dictyosteliales</taxon>
        <taxon>Dictyosteliaceae</taxon>
        <taxon>Dictyostelium</taxon>
    </lineage>
</organism>
<evidence type="ECO:0000313" key="1">
    <source>
        <dbReference type="EMBL" id="EGC28336.1"/>
    </source>
</evidence>
<dbReference type="GeneID" id="10511169"/>
<dbReference type="AlphaFoldDB" id="F1A647"/>
<keyword evidence="2" id="KW-1185">Reference proteome</keyword>